<feature type="domain" description="ABC transporter" evidence="4">
    <location>
        <begin position="27"/>
        <end position="278"/>
    </location>
</feature>
<dbReference type="Pfam" id="PF08352">
    <property type="entry name" value="oligo_HPY"/>
    <property type="match status" value="1"/>
</dbReference>
<keyword evidence="1" id="KW-0813">Transport</keyword>
<dbReference type="CDD" id="cd03257">
    <property type="entry name" value="ABC_NikE_OppD_transporters"/>
    <property type="match status" value="2"/>
</dbReference>
<dbReference type="Proteomes" id="UP001589758">
    <property type="component" value="Unassembled WGS sequence"/>
</dbReference>
<dbReference type="PROSITE" id="PS50893">
    <property type="entry name" value="ABC_TRANSPORTER_2"/>
    <property type="match status" value="2"/>
</dbReference>
<dbReference type="EMBL" id="JBHLXE010000088">
    <property type="protein sequence ID" value="MFC0180024.1"/>
    <property type="molecule type" value="Genomic_DNA"/>
</dbReference>
<reference evidence="5 6" key="1">
    <citation type="submission" date="2024-09" db="EMBL/GenBank/DDBJ databases">
        <authorList>
            <person name="Sun Q."/>
            <person name="Mori K."/>
        </authorList>
    </citation>
    <scope>NUCLEOTIDE SEQUENCE [LARGE SCALE GENOMIC DNA]</scope>
    <source>
        <strain evidence="5 6">CCM 8545</strain>
    </source>
</reference>
<comment type="caution">
    <text evidence="5">The sequence shown here is derived from an EMBL/GenBank/DDBJ whole genome shotgun (WGS) entry which is preliminary data.</text>
</comment>
<dbReference type="InterPro" id="IPR017871">
    <property type="entry name" value="ABC_transporter-like_CS"/>
</dbReference>
<evidence type="ECO:0000256" key="2">
    <source>
        <dbReference type="ARBA" id="ARBA00022741"/>
    </source>
</evidence>
<dbReference type="SMART" id="SM00382">
    <property type="entry name" value="AAA"/>
    <property type="match status" value="2"/>
</dbReference>
<dbReference type="Pfam" id="PF00005">
    <property type="entry name" value="ABC_tran"/>
    <property type="match status" value="2"/>
</dbReference>
<dbReference type="InterPro" id="IPR050319">
    <property type="entry name" value="ABC_transp_ATP-bind"/>
</dbReference>
<evidence type="ECO:0000313" key="5">
    <source>
        <dbReference type="EMBL" id="MFC0180024.1"/>
    </source>
</evidence>
<dbReference type="Gene3D" id="3.40.50.300">
    <property type="entry name" value="P-loop containing nucleotide triphosphate hydrolases"/>
    <property type="match status" value="2"/>
</dbReference>
<protein>
    <submittedName>
        <fullName evidence="5">Dipeptide ABC transporter ATP-binding protein</fullName>
    </submittedName>
</protein>
<feature type="domain" description="ABC transporter" evidence="4">
    <location>
        <begin position="309"/>
        <end position="548"/>
    </location>
</feature>
<dbReference type="InterPro" id="IPR003439">
    <property type="entry name" value="ABC_transporter-like_ATP-bd"/>
</dbReference>
<dbReference type="InterPro" id="IPR003593">
    <property type="entry name" value="AAA+_ATPase"/>
</dbReference>
<accession>A0ABV6CAM9</accession>
<evidence type="ECO:0000256" key="3">
    <source>
        <dbReference type="ARBA" id="ARBA00022840"/>
    </source>
</evidence>
<dbReference type="PANTHER" id="PTHR43776">
    <property type="entry name" value="TRANSPORT ATP-BINDING PROTEIN"/>
    <property type="match status" value="1"/>
</dbReference>
<dbReference type="NCBIfam" id="NF007739">
    <property type="entry name" value="PRK10419.1"/>
    <property type="match status" value="2"/>
</dbReference>
<sequence length="552" mass="62533">MNSNSDCILEFKNFTLITTPVALDDNLENRESFLHTETEKKLINGLNLRLYSNEVLGIVGESGSGKSLSALSVLQLLPSALVKNQSGEIIFNNKNILSMNENQLRQLRSEDIAMVFQEPMVALNPVHTIKKQLLEVFDHHTKLKKINKSERLSTLIELLQNVGVKDPIKRLDNYPHQFSGGERQRIIIAMAILRNPKILIADEATTALDVTTQKQIIELLMRLKNEYGMTLIFISHNLQLVKKIADKVAVMYKGQCIEYQDTKALFQSPHHSYTKTLINSNATDATFITQQKLEDSKSLMQIEGLKVAVQSKGKFFQKSYKPILKDFNLDIKTGQNVGIVGESGSGKSTMAFAITQLMPASGQIYYKNTEISQMREKAFRPYRKEIQLVFQDPYSSLNPQMTIFEIISEGLTIHEPGLSFSEKKGKIEKIIEDVGLDRDSIHKYPHQFSGGQRQRIAIARVMVLNPKIVILDEPTSALDKSTEQQVINLLISLQKKHDLTYIIISHDLHLIKQLCSFTVVLKAGEIVESNDTRLIFEKPQNYYTQMLLDAVI</sequence>
<proteinExistence type="predicted"/>
<dbReference type="InterPro" id="IPR013563">
    <property type="entry name" value="Oligopep_ABC_C"/>
</dbReference>
<evidence type="ECO:0000259" key="4">
    <source>
        <dbReference type="PROSITE" id="PS50893"/>
    </source>
</evidence>
<dbReference type="PROSITE" id="PS00211">
    <property type="entry name" value="ABC_TRANSPORTER_1"/>
    <property type="match status" value="2"/>
</dbReference>
<keyword evidence="2" id="KW-0547">Nucleotide-binding</keyword>
<evidence type="ECO:0000313" key="6">
    <source>
        <dbReference type="Proteomes" id="UP001589758"/>
    </source>
</evidence>
<keyword evidence="3 5" id="KW-0067">ATP-binding</keyword>
<dbReference type="RefSeq" id="WP_385877136.1">
    <property type="nucleotide sequence ID" value="NZ_JBHLXE010000088.1"/>
</dbReference>
<keyword evidence="6" id="KW-1185">Reference proteome</keyword>
<gene>
    <name evidence="5" type="ORF">ACFFIT_08015</name>
</gene>
<dbReference type="PANTHER" id="PTHR43776:SF8">
    <property type="entry name" value="ABC TRANSPORTER, ATP-BINDING PROTEIN"/>
    <property type="match status" value="1"/>
</dbReference>
<dbReference type="NCBIfam" id="NF008453">
    <property type="entry name" value="PRK11308.1"/>
    <property type="match status" value="2"/>
</dbReference>
<dbReference type="InterPro" id="IPR027417">
    <property type="entry name" value="P-loop_NTPase"/>
</dbReference>
<organism evidence="5 6">
    <name type="scientific">Thorsellia kenyensis</name>
    <dbReference type="NCBI Taxonomy" id="1549888"/>
    <lineage>
        <taxon>Bacteria</taxon>
        <taxon>Pseudomonadati</taxon>
        <taxon>Pseudomonadota</taxon>
        <taxon>Gammaproteobacteria</taxon>
        <taxon>Enterobacterales</taxon>
        <taxon>Thorselliaceae</taxon>
        <taxon>Thorsellia</taxon>
    </lineage>
</organism>
<name>A0ABV6CAM9_9GAMM</name>
<dbReference type="SUPFAM" id="SSF52540">
    <property type="entry name" value="P-loop containing nucleoside triphosphate hydrolases"/>
    <property type="match status" value="2"/>
</dbReference>
<evidence type="ECO:0000256" key="1">
    <source>
        <dbReference type="ARBA" id="ARBA00022448"/>
    </source>
</evidence>
<dbReference type="GO" id="GO:0005524">
    <property type="term" value="F:ATP binding"/>
    <property type="evidence" value="ECO:0007669"/>
    <property type="project" value="UniProtKB-KW"/>
</dbReference>